<dbReference type="GO" id="GO:0008199">
    <property type="term" value="F:ferric iron binding"/>
    <property type="evidence" value="ECO:0007669"/>
    <property type="project" value="InterPro"/>
</dbReference>
<accession>Q0ZKM7</accession>
<dbReference type="SUPFAM" id="SSF47240">
    <property type="entry name" value="Ferritin-like"/>
    <property type="match status" value="1"/>
</dbReference>
<name>Q0ZKM7_9STAP</name>
<dbReference type="PANTHER" id="PTHR42932:SF1">
    <property type="entry name" value="GENERAL STRESS PROTEIN 20U"/>
    <property type="match status" value="1"/>
</dbReference>
<dbReference type="PRINTS" id="PR01346">
    <property type="entry name" value="HELNAPAPROT"/>
</dbReference>
<evidence type="ECO:0000259" key="3">
    <source>
        <dbReference type="Pfam" id="PF00210"/>
    </source>
</evidence>
<dbReference type="Gene3D" id="1.20.1260.10">
    <property type="match status" value="1"/>
</dbReference>
<dbReference type="CDD" id="cd01043">
    <property type="entry name" value="DPS"/>
    <property type="match status" value="1"/>
</dbReference>
<dbReference type="GO" id="GO:0016722">
    <property type="term" value="F:oxidoreductase activity, acting on metal ions"/>
    <property type="evidence" value="ECO:0007669"/>
    <property type="project" value="InterPro"/>
</dbReference>
<dbReference type="InterPro" id="IPR009078">
    <property type="entry name" value="Ferritin-like_SF"/>
</dbReference>
<proteinExistence type="inferred from homology"/>
<dbReference type="PROSITE" id="PS00818">
    <property type="entry name" value="DPS_1"/>
    <property type="match status" value="1"/>
</dbReference>
<feature type="domain" description="Ferritin/DPS" evidence="3">
    <location>
        <begin position="37"/>
        <end position="175"/>
    </location>
</feature>
<evidence type="ECO:0000313" key="4">
    <source>
        <dbReference type="EMBL" id="ABG49247.1"/>
    </source>
</evidence>
<evidence type="ECO:0000256" key="2">
    <source>
        <dbReference type="RuleBase" id="RU003875"/>
    </source>
</evidence>
<dbReference type="PANTHER" id="PTHR42932">
    <property type="entry name" value="GENERAL STRESS PROTEIN 20U"/>
    <property type="match status" value="1"/>
</dbReference>
<keyword evidence="4" id="KW-0614">Plasmid</keyword>
<reference evidence="4" key="1">
    <citation type="journal article" date="2006" name="Appl. Environ. Microbiol.">
        <title>Facile recovery of individual high-molecular-weight, low-copy-number natural plasmids for genomic sequencing.</title>
        <authorList>
            <person name="Williams L.E."/>
            <person name="Detter C."/>
            <person name="Barry K."/>
            <person name="Lapidus A."/>
            <person name="Summers A.O."/>
        </authorList>
    </citation>
    <scope>NUCLEOTIDE SEQUENCE</scope>
    <source>
        <strain evidence="4">693-2</strain>
        <plasmid evidence="4">pLEW6932</plasmid>
    </source>
</reference>
<dbReference type="InterPro" id="IPR012347">
    <property type="entry name" value="Ferritin-like"/>
</dbReference>
<organism evidence="4">
    <name type="scientific">Staphylococcus sp. 693-2</name>
    <dbReference type="NCBI Taxonomy" id="373067"/>
    <lineage>
        <taxon>Bacteria</taxon>
        <taxon>Bacillati</taxon>
        <taxon>Bacillota</taxon>
        <taxon>Bacilli</taxon>
        <taxon>Bacillales</taxon>
        <taxon>Staphylococcaceae</taxon>
        <taxon>Staphylococcus</taxon>
    </lineage>
</organism>
<sequence>MYKMTTVNERQEKLAAEQAYKEHIHHTKINAAAVTDHVLANIHTLHVKLHQYHWYVKGTNFYSLHEVFEKLYNENETWFDKIAERLLASGFKPASTTTEFQKFTTISEDLSEKYYSAEEMVLQLVEDFRSNREFTIRAMRLAQEEADDALEDLLISYKDYLDVNIWQLQAFVNKDALEDDDYIDND</sequence>
<geneLocation type="plasmid" evidence="4">
    <name>pLEW6932</name>
</geneLocation>
<dbReference type="InterPro" id="IPR008331">
    <property type="entry name" value="Ferritin_DPS_dom"/>
</dbReference>
<protein>
    <recommendedName>
        <fullName evidence="3">Ferritin/DPS domain-containing protein</fullName>
    </recommendedName>
</protein>
<dbReference type="InterPro" id="IPR023188">
    <property type="entry name" value="DPS_DNA-bd_CS"/>
</dbReference>
<evidence type="ECO:0000256" key="1">
    <source>
        <dbReference type="ARBA" id="ARBA00009497"/>
    </source>
</evidence>
<dbReference type="InterPro" id="IPR002177">
    <property type="entry name" value="DPS_DNA-bd"/>
</dbReference>
<comment type="similarity">
    <text evidence="1 2">Belongs to the Dps family.</text>
</comment>
<dbReference type="EMBL" id="DQ390456">
    <property type="protein sequence ID" value="ABG49247.1"/>
    <property type="molecule type" value="Genomic_DNA"/>
</dbReference>
<dbReference type="Pfam" id="PF00210">
    <property type="entry name" value="Ferritin"/>
    <property type="match status" value="1"/>
</dbReference>
<dbReference type="AlphaFoldDB" id="Q0ZKM7"/>